<keyword evidence="7" id="KW-0482">Metalloprotease</keyword>
<feature type="compositionally biased region" description="Low complexity" evidence="12">
    <location>
        <begin position="271"/>
        <end position="288"/>
    </location>
</feature>
<feature type="binding site" evidence="11">
    <location>
        <position position="237"/>
    </location>
    <ligand>
        <name>Zn(2+)</name>
        <dbReference type="ChEBI" id="CHEBI:29105"/>
        <label>2</label>
        <note>catalytic</note>
    </ligand>
</feature>
<feature type="region of interest" description="Disordered" evidence="12">
    <location>
        <begin position="262"/>
        <end position="288"/>
    </location>
</feature>
<evidence type="ECO:0000313" key="16">
    <source>
        <dbReference type="EMBL" id="CAF3752513.1"/>
    </source>
</evidence>
<feature type="binding site" evidence="10">
    <location>
        <position position="223"/>
    </location>
    <ligand>
        <name>Zn(2+)</name>
        <dbReference type="ChEBI" id="CHEBI:29105"/>
        <label>2</label>
        <note>catalytic</note>
    </ligand>
</feature>
<dbReference type="SUPFAM" id="SSF55486">
    <property type="entry name" value="Metalloproteases ('zincins'), catalytic domain"/>
    <property type="match status" value="1"/>
</dbReference>
<dbReference type="InterPro" id="IPR033739">
    <property type="entry name" value="M10A_MMP"/>
</dbReference>
<name>A0A814T638_9BILA</name>
<feature type="active site" evidence="9">
    <location>
        <position position="220"/>
    </location>
</feature>
<evidence type="ECO:0000256" key="5">
    <source>
        <dbReference type="ARBA" id="ARBA00022801"/>
    </source>
</evidence>
<dbReference type="SUPFAM" id="SSF50923">
    <property type="entry name" value="Hemopexin-like domain"/>
    <property type="match status" value="1"/>
</dbReference>
<dbReference type="CDD" id="cd04278">
    <property type="entry name" value="ZnMc_MMP"/>
    <property type="match status" value="1"/>
</dbReference>
<feature type="binding site" evidence="11">
    <location>
        <position position="316"/>
    </location>
    <ligand>
        <name>Ca(2+)</name>
        <dbReference type="ChEBI" id="CHEBI:29108"/>
        <label>4</label>
    </ligand>
</feature>
<dbReference type="PANTHER" id="PTHR10201">
    <property type="entry name" value="MATRIX METALLOPROTEINASE"/>
    <property type="match status" value="1"/>
</dbReference>
<dbReference type="EMBL" id="CAJOBD010001041">
    <property type="protein sequence ID" value="CAF3752513.1"/>
    <property type="molecule type" value="Genomic_DNA"/>
</dbReference>
<dbReference type="InterPro" id="IPR036365">
    <property type="entry name" value="PGBD-like_sf"/>
</dbReference>
<keyword evidence="3 10" id="KW-0479">Metal-binding</keyword>
<evidence type="ECO:0000256" key="12">
    <source>
        <dbReference type="SAM" id="MobiDB-lite"/>
    </source>
</evidence>
<feature type="binding site" evidence="11">
    <location>
        <position position="200"/>
    </location>
    <ligand>
        <name>Ca(2+)</name>
        <dbReference type="ChEBI" id="CHEBI:29108"/>
        <label>3</label>
    </ligand>
</feature>
<dbReference type="GO" id="GO:0031012">
    <property type="term" value="C:extracellular matrix"/>
    <property type="evidence" value="ECO:0007669"/>
    <property type="project" value="InterPro"/>
</dbReference>
<feature type="binding site" evidence="11">
    <location>
        <position position="177"/>
    </location>
    <ligand>
        <name>Ca(2+)</name>
        <dbReference type="ChEBI" id="CHEBI:29108"/>
        <label>3</label>
    </ligand>
</feature>
<evidence type="ECO:0000313" key="17">
    <source>
        <dbReference type="Proteomes" id="UP000663864"/>
    </source>
</evidence>
<feature type="binding site" evidence="11">
    <location>
        <position position="185"/>
    </location>
    <ligand>
        <name>Zn(2+)</name>
        <dbReference type="ChEBI" id="CHEBI:29105"/>
        <label>1</label>
    </ligand>
</feature>
<evidence type="ECO:0000256" key="9">
    <source>
        <dbReference type="PIRSR" id="PIRSR001191-1"/>
    </source>
</evidence>
<feature type="domain" description="Peptidase metallopeptidase" evidence="14">
    <location>
        <begin position="106"/>
        <end position="264"/>
    </location>
</feature>
<dbReference type="GO" id="GO:0004222">
    <property type="term" value="F:metalloendopeptidase activity"/>
    <property type="evidence" value="ECO:0007669"/>
    <property type="project" value="InterPro"/>
</dbReference>
<dbReference type="InterPro" id="IPR024079">
    <property type="entry name" value="MetalloPept_cat_dom_sf"/>
</dbReference>
<dbReference type="GO" id="GO:0006508">
    <property type="term" value="P:proteolysis"/>
    <property type="evidence" value="ECO:0007669"/>
    <property type="project" value="UniProtKB-KW"/>
</dbReference>
<feature type="binding site" evidence="10">
    <location>
        <position position="229"/>
    </location>
    <ligand>
        <name>Zn(2+)</name>
        <dbReference type="ChEBI" id="CHEBI:29105"/>
        <label>2</label>
        <note>catalytic</note>
    </ligand>
</feature>
<evidence type="ECO:0000256" key="7">
    <source>
        <dbReference type="ARBA" id="ARBA00023049"/>
    </source>
</evidence>
<dbReference type="InterPro" id="IPR021190">
    <property type="entry name" value="Pept_M10A"/>
</dbReference>
<feature type="binding site" evidence="11">
    <location>
        <position position="160"/>
    </location>
    <ligand>
        <name>Ca(2+)</name>
        <dbReference type="ChEBI" id="CHEBI:29108"/>
        <label>2</label>
    </ligand>
</feature>
<feature type="binding site" description="in inhibited form" evidence="11">
    <location>
        <position position="91"/>
    </location>
    <ligand>
        <name>Zn(2+)</name>
        <dbReference type="ChEBI" id="CHEBI:29105"/>
        <label>2</label>
        <note>catalytic</note>
    </ligand>
</feature>
<comment type="caution">
    <text evidence="15">The sequence shown here is derived from an EMBL/GenBank/DDBJ whole genome shotgun (WGS) entry which is preliminary data.</text>
</comment>
<dbReference type="InterPro" id="IPR021158">
    <property type="entry name" value="Pept_M10A_Zn_BS"/>
</dbReference>
<feature type="binding site" evidence="11">
    <location>
        <position position="200"/>
    </location>
    <ligand>
        <name>Ca(2+)</name>
        <dbReference type="ChEBI" id="CHEBI:29108"/>
        <label>1</label>
    </ligand>
</feature>
<gene>
    <name evidence="16" type="ORF">JBS370_LOCUS12649</name>
    <name evidence="15" type="ORF">ZHD862_LOCUS20479</name>
</gene>
<feature type="binding site" evidence="11">
    <location>
        <position position="170"/>
    </location>
    <ligand>
        <name>Zn(2+)</name>
        <dbReference type="ChEBI" id="CHEBI:29105"/>
        <label>1</label>
    </ligand>
</feature>
<evidence type="ECO:0000256" key="6">
    <source>
        <dbReference type="ARBA" id="ARBA00022833"/>
    </source>
</evidence>
<dbReference type="GO" id="GO:0008270">
    <property type="term" value="F:zinc ion binding"/>
    <property type="evidence" value="ECO:0007669"/>
    <property type="project" value="InterPro"/>
</dbReference>
<dbReference type="PIRSF" id="PIRSF001191">
    <property type="entry name" value="Peptidase_M10A_matrix"/>
    <property type="match status" value="1"/>
</dbReference>
<keyword evidence="6 10" id="KW-0862">Zinc</keyword>
<dbReference type="PROSITE" id="PS00546">
    <property type="entry name" value="CYSTEINE_SWITCH"/>
    <property type="match status" value="1"/>
</dbReference>
<dbReference type="Gene3D" id="3.40.390.10">
    <property type="entry name" value="Collagenase (Catalytic Domain)"/>
    <property type="match status" value="1"/>
</dbReference>
<comment type="cofactor">
    <cofactor evidence="11">
        <name>Zn(2+)</name>
        <dbReference type="ChEBI" id="CHEBI:29105"/>
    </cofactor>
    <text evidence="11">Binds 2 Zn(2+) ions per subunit.</text>
</comment>
<evidence type="ECO:0000256" key="3">
    <source>
        <dbReference type="ARBA" id="ARBA00022723"/>
    </source>
</evidence>
<keyword evidence="8" id="KW-0865">Zymogen</keyword>
<proteinExistence type="inferred from homology"/>
<evidence type="ECO:0000256" key="13">
    <source>
        <dbReference type="SAM" id="SignalP"/>
    </source>
</evidence>
<accession>A0A814T638</accession>
<feature type="binding site" evidence="11">
    <location>
        <position position="178"/>
    </location>
    <ligand>
        <name>Ca(2+)</name>
        <dbReference type="ChEBI" id="CHEBI:29108"/>
        <label>3</label>
    </ligand>
</feature>
<dbReference type="SUPFAM" id="SSF47090">
    <property type="entry name" value="PGBD-like"/>
    <property type="match status" value="1"/>
</dbReference>
<keyword evidence="4 13" id="KW-0732">Signal</keyword>
<comment type="similarity">
    <text evidence="1">Belongs to the peptidase M10A family.</text>
</comment>
<dbReference type="InterPro" id="IPR001818">
    <property type="entry name" value="Pept_M10_metallopeptidase"/>
</dbReference>
<evidence type="ECO:0000259" key="14">
    <source>
        <dbReference type="SMART" id="SM00235"/>
    </source>
</evidence>
<evidence type="ECO:0000256" key="10">
    <source>
        <dbReference type="PIRSR" id="PIRSR001191-2"/>
    </source>
</evidence>
<feature type="compositionally biased region" description="Basic residues" evidence="12">
    <location>
        <begin position="519"/>
        <end position="542"/>
    </location>
</feature>
<evidence type="ECO:0000256" key="4">
    <source>
        <dbReference type="ARBA" id="ARBA00022729"/>
    </source>
</evidence>
<dbReference type="InterPro" id="IPR006026">
    <property type="entry name" value="Peptidase_Metallo"/>
</dbReference>
<dbReference type="SMART" id="SM00235">
    <property type="entry name" value="ZnMc"/>
    <property type="match status" value="1"/>
</dbReference>
<evidence type="ECO:0000256" key="11">
    <source>
        <dbReference type="PIRSR" id="PIRSR621190-2"/>
    </source>
</evidence>
<reference evidence="15" key="1">
    <citation type="submission" date="2021-02" db="EMBL/GenBank/DDBJ databases">
        <authorList>
            <person name="Nowell W R."/>
        </authorList>
    </citation>
    <scope>NUCLEOTIDE SEQUENCE</scope>
</reference>
<dbReference type="Proteomes" id="UP000663864">
    <property type="component" value="Unassembled WGS sequence"/>
</dbReference>
<dbReference type="Proteomes" id="UP000663836">
    <property type="component" value="Unassembled WGS sequence"/>
</dbReference>
<dbReference type="PANTHER" id="PTHR10201:SF323">
    <property type="entry name" value="MATRIX METALLOPROTEINASE-21"/>
    <property type="match status" value="1"/>
</dbReference>
<dbReference type="EMBL" id="CAJNOT010001167">
    <property type="protein sequence ID" value="CAF1157094.1"/>
    <property type="molecule type" value="Genomic_DNA"/>
</dbReference>
<feature type="binding site" evidence="11">
    <location>
        <position position="411"/>
    </location>
    <ligand>
        <name>Ca(2+)</name>
        <dbReference type="ChEBI" id="CHEBI:29108"/>
        <label>5</label>
    </ligand>
</feature>
<sequence length="542" mass="63355">MKRIFNIILLLFIIFIDISLCVKRLRKQSVTSQEDALSWLNKYGYNPCLNSTVQCSLSLSSLLRDYQKRFHLKISGKLDDSTKEHMNRPRCGIPDKSIAEINAALISSKWSRSSLTYAIRGYPTQISETQTTNIIREAFQAWLDHVPLKIEPVCSTCQADFVLDFLREQHTDRYPFDGVGGTLAHAFFPEDGRIHFDKDEAWTESFNGYDTNLYLVAVHEIGHALGLDHKYDEKSIMYPSYQLMSKSKILPQTDRDDIQTLYGKTQPYGTPPTTRSTTTRSTTTTTTSTRKNYITTRSPVTSPSGKLHTRCRLFLDAAFSHPDGTFHTFNAGVLWRYLPNENTWENQPTIEKTYPKLPNKLRAGVYNSRKQEIIFFTDKNVYRYDVDNRDRIQYRSEQNLPRNLQNSIVGAIYYRSEIYIITSKTIRLFELGNRYQQSNDQALSEEFPRFTGTVETAFSYGNLHHFFTTKRRVFVWSERLNSWQTFDEPMETSWFACTSTNTYNPRFIPVEQPAETPRHRSPYGHRHHDHHRHRHRDHDHYN</sequence>
<keyword evidence="11" id="KW-0106">Calcium</keyword>
<comment type="cofactor">
    <cofactor evidence="11">
        <name>Ca(2+)</name>
        <dbReference type="ChEBI" id="CHEBI:29108"/>
    </cofactor>
    <text evidence="11">Can bind about 5 Ca(2+) ions per subunit.</text>
</comment>
<dbReference type="PRINTS" id="PR00138">
    <property type="entry name" value="MATRIXIN"/>
</dbReference>
<feature type="signal peptide" evidence="13">
    <location>
        <begin position="1"/>
        <end position="21"/>
    </location>
</feature>
<dbReference type="AlphaFoldDB" id="A0A814T638"/>
<dbReference type="InterPro" id="IPR036375">
    <property type="entry name" value="Hemopexin-like_dom_sf"/>
</dbReference>
<evidence type="ECO:0000256" key="1">
    <source>
        <dbReference type="ARBA" id="ARBA00010370"/>
    </source>
</evidence>
<feature type="binding site" evidence="10">
    <location>
        <position position="219"/>
    </location>
    <ligand>
        <name>Zn(2+)</name>
        <dbReference type="ChEBI" id="CHEBI:29105"/>
        <label>2</label>
        <note>catalytic</note>
    </ligand>
</feature>
<feature type="chain" id="PRO_5035685310" description="Peptidase metallopeptidase domain-containing protein" evidence="13">
    <location>
        <begin position="22"/>
        <end position="542"/>
    </location>
</feature>
<feature type="binding site" evidence="11">
    <location>
        <position position="172"/>
    </location>
    <ligand>
        <name>Zn(2+)</name>
        <dbReference type="ChEBI" id="CHEBI:29105"/>
        <label>1</label>
    </ligand>
</feature>
<keyword evidence="5" id="KW-0378">Hydrolase</keyword>
<evidence type="ECO:0000313" key="15">
    <source>
        <dbReference type="EMBL" id="CAF1157094.1"/>
    </source>
</evidence>
<dbReference type="Pfam" id="PF00413">
    <property type="entry name" value="Peptidase_M10"/>
    <property type="match status" value="1"/>
</dbReference>
<feature type="binding site" evidence="11">
    <location>
        <position position="195"/>
    </location>
    <ligand>
        <name>Zn(2+)</name>
        <dbReference type="ChEBI" id="CHEBI:29105"/>
        <label>1</label>
    </ligand>
</feature>
<protein>
    <recommendedName>
        <fullName evidence="14">Peptidase metallopeptidase domain-containing protein</fullName>
    </recommendedName>
</protein>
<evidence type="ECO:0000256" key="2">
    <source>
        <dbReference type="ARBA" id="ARBA00022670"/>
    </source>
</evidence>
<organism evidence="15 17">
    <name type="scientific">Rotaria sordida</name>
    <dbReference type="NCBI Taxonomy" id="392033"/>
    <lineage>
        <taxon>Eukaryota</taxon>
        <taxon>Metazoa</taxon>
        <taxon>Spiralia</taxon>
        <taxon>Gnathifera</taxon>
        <taxon>Rotifera</taxon>
        <taxon>Eurotatoria</taxon>
        <taxon>Bdelloidea</taxon>
        <taxon>Philodinida</taxon>
        <taxon>Philodinidae</taxon>
        <taxon>Rotaria</taxon>
    </lineage>
</organism>
<keyword evidence="2" id="KW-0645">Protease</keyword>
<feature type="region of interest" description="Disordered" evidence="12">
    <location>
        <begin position="514"/>
        <end position="542"/>
    </location>
</feature>
<feature type="binding site" evidence="11">
    <location>
        <position position="197"/>
    </location>
    <ligand>
        <name>Ca(2+)</name>
        <dbReference type="ChEBI" id="CHEBI:29108"/>
        <label>3</label>
    </ligand>
</feature>
<dbReference type="Gene3D" id="2.110.10.10">
    <property type="entry name" value="Hemopexin-like domain"/>
    <property type="match status" value="1"/>
</dbReference>
<evidence type="ECO:0000256" key="8">
    <source>
        <dbReference type="ARBA" id="ARBA00023145"/>
    </source>
</evidence>